<dbReference type="PANTHER" id="PTHR24279">
    <property type="entry name" value="CYTOCHROME P450"/>
    <property type="match status" value="1"/>
</dbReference>
<evidence type="ECO:0000256" key="2">
    <source>
        <dbReference type="ARBA" id="ARBA00010617"/>
    </source>
</evidence>
<organism evidence="10 11">
    <name type="scientific">Halocaridina rubra</name>
    <name type="common">Hawaiian red shrimp</name>
    <dbReference type="NCBI Taxonomy" id="373956"/>
    <lineage>
        <taxon>Eukaryota</taxon>
        <taxon>Metazoa</taxon>
        <taxon>Ecdysozoa</taxon>
        <taxon>Arthropoda</taxon>
        <taxon>Crustacea</taxon>
        <taxon>Multicrustacea</taxon>
        <taxon>Malacostraca</taxon>
        <taxon>Eumalacostraca</taxon>
        <taxon>Eucarida</taxon>
        <taxon>Decapoda</taxon>
        <taxon>Pleocyemata</taxon>
        <taxon>Caridea</taxon>
        <taxon>Atyoidea</taxon>
        <taxon>Atyidae</taxon>
        <taxon>Halocaridina</taxon>
    </lineage>
</organism>
<dbReference type="GO" id="GO:0016705">
    <property type="term" value="F:oxidoreductase activity, acting on paired donors, with incorporation or reduction of molecular oxygen"/>
    <property type="evidence" value="ECO:0007669"/>
    <property type="project" value="InterPro"/>
</dbReference>
<dbReference type="Proteomes" id="UP001381693">
    <property type="component" value="Unassembled WGS sequence"/>
</dbReference>
<keyword evidence="5 9" id="KW-0560">Oxidoreductase</keyword>
<dbReference type="InterPro" id="IPR036396">
    <property type="entry name" value="Cyt_P450_sf"/>
</dbReference>
<evidence type="ECO:0000313" key="10">
    <source>
        <dbReference type="EMBL" id="KAK7072243.1"/>
    </source>
</evidence>
<keyword evidence="4 8" id="KW-0479">Metal-binding</keyword>
<evidence type="ECO:0000256" key="9">
    <source>
        <dbReference type="RuleBase" id="RU000461"/>
    </source>
</evidence>
<evidence type="ECO:0008006" key="12">
    <source>
        <dbReference type="Google" id="ProtNLM"/>
    </source>
</evidence>
<keyword evidence="7 9" id="KW-0503">Monooxygenase</keyword>
<dbReference type="AlphaFoldDB" id="A0AAN8X122"/>
<dbReference type="Pfam" id="PF00067">
    <property type="entry name" value="p450"/>
    <property type="match status" value="1"/>
</dbReference>
<feature type="binding site" description="axial binding residue" evidence="8">
    <location>
        <position position="484"/>
    </location>
    <ligand>
        <name>heme</name>
        <dbReference type="ChEBI" id="CHEBI:30413"/>
    </ligand>
    <ligandPart>
        <name>Fe</name>
        <dbReference type="ChEBI" id="CHEBI:18248"/>
    </ligandPart>
</feature>
<dbReference type="EMBL" id="JAXCGZ010013587">
    <property type="protein sequence ID" value="KAK7072243.1"/>
    <property type="molecule type" value="Genomic_DNA"/>
</dbReference>
<dbReference type="SUPFAM" id="SSF48264">
    <property type="entry name" value="Cytochrome P450"/>
    <property type="match status" value="1"/>
</dbReference>
<evidence type="ECO:0000256" key="4">
    <source>
        <dbReference type="ARBA" id="ARBA00022723"/>
    </source>
</evidence>
<dbReference type="FunFam" id="1.10.630.10:FF:000006">
    <property type="entry name" value="Cytochrome P450 302a1, mitochondrial"/>
    <property type="match status" value="1"/>
</dbReference>
<evidence type="ECO:0000313" key="11">
    <source>
        <dbReference type="Proteomes" id="UP001381693"/>
    </source>
</evidence>
<evidence type="ECO:0000256" key="6">
    <source>
        <dbReference type="ARBA" id="ARBA00023004"/>
    </source>
</evidence>
<evidence type="ECO:0000256" key="3">
    <source>
        <dbReference type="ARBA" id="ARBA00022617"/>
    </source>
</evidence>
<dbReference type="Gene3D" id="1.10.630.10">
    <property type="entry name" value="Cytochrome P450"/>
    <property type="match status" value="1"/>
</dbReference>
<proteinExistence type="inferred from homology"/>
<comment type="cofactor">
    <cofactor evidence="1 8">
        <name>heme</name>
        <dbReference type="ChEBI" id="CHEBI:30413"/>
    </cofactor>
</comment>
<evidence type="ECO:0000256" key="7">
    <source>
        <dbReference type="ARBA" id="ARBA00023033"/>
    </source>
</evidence>
<keyword evidence="3 8" id="KW-0349">Heme</keyword>
<dbReference type="PANTHER" id="PTHR24279:SF120">
    <property type="entry name" value="CYTOCHROME P450"/>
    <property type="match status" value="1"/>
</dbReference>
<reference evidence="10 11" key="1">
    <citation type="submission" date="2023-11" db="EMBL/GenBank/DDBJ databases">
        <title>Halocaridina rubra genome assembly.</title>
        <authorList>
            <person name="Smith C."/>
        </authorList>
    </citation>
    <scope>NUCLEOTIDE SEQUENCE [LARGE SCALE GENOMIC DNA]</scope>
    <source>
        <strain evidence="10">EP-1</strain>
        <tissue evidence="10">Whole</tissue>
    </source>
</reference>
<keyword evidence="11" id="KW-1185">Reference proteome</keyword>
<dbReference type="GO" id="GO:0020037">
    <property type="term" value="F:heme binding"/>
    <property type="evidence" value="ECO:0007669"/>
    <property type="project" value="InterPro"/>
</dbReference>
<name>A0AAN8X122_HALRR</name>
<comment type="caution">
    <text evidence="10">The sequence shown here is derived from an EMBL/GenBank/DDBJ whole genome shotgun (WGS) entry which is preliminary data.</text>
</comment>
<dbReference type="GO" id="GO:0005506">
    <property type="term" value="F:iron ion binding"/>
    <property type="evidence" value="ECO:0007669"/>
    <property type="project" value="InterPro"/>
</dbReference>
<evidence type="ECO:0000256" key="8">
    <source>
        <dbReference type="PIRSR" id="PIRSR602401-1"/>
    </source>
</evidence>
<protein>
    <recommendedName>
        <fullName evidence="12">Cytochrome P450</fullName>
    </recommendedName>
</protein>
<evidence type="ECO:0000256" key="1">
    <source>
        <dbReference type="ARBA" id="ARBA00001971"/>
    </source>
</evidence>
<dbReference type="InterPro" id="IPR050479">
    <property type="entry name" value="CYP11_CYP27_families"/>
</dbReference>
<dbReference type="InterPro" id="IPR001128">
    <property type="entry name" value="Cyt_P450"/>
</dbReference>
<gene>
    <name evidence="10" type="ORF">SK128_017315</name>
</gene>
<keyword evidence="6 8" id="KW-0408">Iron</keyword>
<dbReference type="CDD" id="cd11054">
    <property type="entry name" value="CYP24A1-like"/>
    <property type="match status" value="1"/>
</dbReference>
<dbReference type="InterPro" id="IPR002401">
    <property type="entry name" value="Cyt_P450_E_grp-I"/>
</dbReference>
<dbReference type="PRINTS" id="PR00463">
    <property type="entry name" value="EP450I"/>
</dbReference>
<dbReference type="InterPro" id="IPR017972">
    <property type="entry name" value="Cyt_P450_CS"/>
</dbReference>
<evidence type="ECO:0000256" key="5">
    <source>
        <dbReference type="ARBA" id="ARBA00023002"/>
    </source>
</evidence>
<comment type="similarity">
    <text evidence="2 9">Belongs to the cytochrome P450 family.</text>
</comment>
<dbReference type="PROSITE" id="PS00086">
    <property type="entry name" value="CYTOCHROME_P450"/>
    <property type="match status" value="1"/>
</dbReference>
<sequence length="538" mass="61489">MASILRKAKISTYGASLTIRGLSTMNSRHVHTKPLINQQVAAAVTKDPALDLSTAKPISEIPGPRIFPIVGSLPAMLLDKAYDIKRIHIFWNKLLDIYGPIVKFAIPGFGTMIAMSNPDDCETFSRITMEYPERPPLMSIKKIRLDATEYYDNKTGILLENGEEWKRVRSRVQTPMMKPKNVYAYVEKMDQVALDFMERIVAFQKEYGEMPSTFHTELHKWALESVALVALNRRLGCLEANLPQDSEAMTLIKETNSMFENIAKCEFGPPFWRIKFLPSPTYNKLRKSHSEFLRVADQNIRQTEAQLLAKDPNSDEDLTLMETLLLTPGLSRTDVVTLILDMLVAGIETTSNALGFTLYLLARNPRVQRKLQDEVDSVIGNHSGPITAIHLGKMSYLKCVVKESLRVLPLAIGSARVLQKDAVLGGYHMPKGVIVMTLNYHMLQNEEYFPRAKEFLPERWARDRPYGAIHPFTHMPFGFGTRMCIGRRIAEQELYTFLIRAMQRFNVDYKYKDMDVINRLFLMPADPLRFSFTERLKE</sequence>
<accession>A0AAN8X122</accession>
<dbReference type="GO" id="GO:0004497">
    <property type="term" value="F:monooxygenase activity"/>
    <property type="evidence" value="ECO:0007669"/>
    <property type="project" value="UniProtKB-KW"/>
</dbReference>
<dbReference type="PRINTS" id="PR00385">
    <property type="entry name" value="P450"/>
</dbReference>